<keyword evidence="3" id="KW-1185">Reference proteome</keyword>
<sequence>MELRRYRSLFEAGMSISEIARETGLNWRTVKKYITASPPVVVPKGTSRKGCIPQVITEYIPVIDAWLRADIALKGTVIHERLVEQSLLTELTGRFAQANGPL</sequence>
<evidence type="ECO:0000313" key="2">
    <source>
        <dbReference type="EMBL" id="MCE7007353.1"/>
    </source>
</evidence>
<organism evidence="2 3">
    <name type="scientific">Kibdelosporangium philippinense</name>
    <dbReference type="NCBI Taxonomy" id="211113"/>
    <lineage>
        <taxon>Bacteria</taxon>
        <taxon>Bacillati</taxon>
        <taxon>Actinomycetota</taxon>
        <taxon>Actinomycetes</taxon>
        <taxon>Pseudonocardiales</taxon>
        <taxon>Pseudonocardiaceae</taxon>
        <taxon>Kibdelosporangium</taxon>
    </lineage>
</organism>
<gene>
    <name evidence="2" type="ORF">LWC34_31705</name>
</gene>
<accession>A0ABS8ZLL0</accession>
<dbReference type="InterPro" id="IPR017894">
    <property type="entry name" value="HTH_IS21_transposase_type"/>
</dbReference>
<dbReference type="Proteomes" id="UP001521150">
    <property type="component" value="Unassembled WGS sequence"/>
</dbReference>
<protein>
    <recommendedName>
        <fullName evidence="1">HTH IS21-type domain-containing protein</fullName>
    </recommendedName>
</protein>
<proteinExistence type="predicted"/>
<dbReference type="RefSeq" id="WP_233728729.1">
    <property type="nucleotide sequence ID" value="NZ_JAJVCN010000002.1"/>
</dbReference>
<feature type="domain" description="HTH IS21-type" evidence="1">
    <location>
        <begin position="1"/>
        <end position="67"/>
    </location>
</feature>
<name>A0ABS8ZLL0_9PSEU</name>
<evidence type="ECO:0000313" key="3">
    <source>
        <dbReference type="Proteomes" id="UP001521150"/>
    </source>
</evidence>
<reference evidence="2 3" key="1">
    <citation type="submission" date="2021-12" db="EMBL/GenBank/DDBJ databases">
        <title>Genome sequence of Kibdelosporangium philippinense ATCC 49844.</title>
        <authorList>
            <person name="Fedorov E.A."/>
            <person name="Omeragic M."/>
            <person name="Shalygina K.F."/>
            <person name="Maclea K.S."/>
        </authorList>
    </citation>
    <scope>NUCLEOTIDE SEQUENCE [LARGE SCALE GENOMIC DNA]</scope>
    <source>
        <strain evidence="2 3">ATCC 49844</strain>
    </source>
</reference>
<comment type="caution">
    <text evidence="2">The sequence shown here is derived from an EMBL/GenBank/DDBJ whole genome shotgun (WGS) entry which is preliminary data.</text>
</comment>
<dbReference type="PROSITE" id="PS50531">
    <property type="entry name" value="HTH_IS21"/>
    <property type="match status" value="1"/>
</dbReference>
<dbReference type="EMBL" id="JAJVCN010000002">
    <property type="protein sequence ID" value="MCE7007353.1"/>
    <property type="molecule type" value="Genomic_DNA"/>
</dbReference>
<dbReference type="Gene3D" id="1.10.10.60">
    <property type="entry name" value="Homeodomain-like"/>
    <property type="match status" value="1"/>
</dbReference>
<evidence type="ECO:0000259" key="1">
    <source>
        <dbReference type="PROSITE" id="PS50531"/>
    </source>
</evidence>